<keyword evidence="1" id="KW-1133">Transmembrane helix</keyword>
<reference evidence="2 3" key="1">
    <citation type="submission" date="2023-08" db="EMBL/GenBank/DDBJ databases">
        <title>Genome sequence of Thermaerobacter compostii strain Ins1, a spore-forming filamentous bacterium isolated from a deep geothermal reservoir.</title>
        <authorList>
            <person name="Bregnard D."/>
            <person name="Gonzalez D."/>
            <person name="Junier P."/>
        </authorList>
    </citation>
    <scope>NUCLEOTIDE SEQUENCE [LARGE SCALE GENOMIC DNA]</scope>
    <source>
        <strain evidence="2 3">Ins1</strain>
    </source>
</reference>
<proteinExistence type="predicted"/>
<feature type="transmembrane region" description="Helical" evidence="1">
    <location>
        <begin position="240"/>
        <end position="258"/>
    </location>
</feature>
<dbReference type="RefSeq" id="WP_318750303.1">
    <property type="nucleotide sequence ID" value="NZ_CP132508.1"/>
</dbReference>
<evidence type="ECO:0000313" key="3">
    <source>
        <dbReference type="Proteomes" id="UP001304683"/>
    </source>
</evidence>
<evidence type="ECO:0000313" key="2">
    <source>
        <dbReference type="EMBL" id="WPD18468.1"/>
    </source>
</evidence>
<gene>
    <name evidence="2" type="ORF">Q5761_08840</name>
</gene>
<name>A0ABZ0QPZ0_9FIRM</name>
<dbReference type="EMBL" id="CP132508">
    <property type="protein sequence ID" value="WPD18468.1"/>
    <property type="molecule type" value="Genomic_DNA"/>
</dbReference>
<feature type="transmembrane region" description="Helical" evidence="1">
    <location>
        <begin position="12"/>
        <end position="32"/>
    </location>
</feature>
<feature type="transmembrane region" description="Helical" evidence="1">
    <location>
        <begin position="270"/>
        <end position="288"/>
    </location>
</feature>
<accession>A0ABZ0QPZ0</accession>
<evidence type="ECO:0000256" key="1">
    <source>
        <dbReference type="SAM" id="Phobius"/>
    </source>
</evidence>
<keyword evidence="1" id="KW-0472">Membrane</keyword>
<feature type="transmembrane region" description="Helical" evidence="1">
    <location>
        <begin position="145"/>
        <end position="168"/>
    </location>
</feature>
<keyword evidence="1" id="KW-0812">Transmembrane</keyword>
<feature type="transmembrane region" description="Helical" evidence="1">
    <location>
        <begin position="77"/>
        <end position="96"/>
    </location>
</feature>
<keyword evidence="3" id="KW-1185">Reference proteome</keyword>
<protein>
    <submittedName>
        <fullName evidence="2">Uncharacterized protein</fullName>
    </submittedName>
</protein>
<feature type="transmembrane region" description="Helical" evidence="1">
    <location>
        <begin position="103"/>
        <end position="125"/>
    </location>
</feature>
<organism evidence="2 3">
    <name type="scientific">Thermaerobacter composti</name>
    <dbReference type="NCBI Taxonomy" id="554949"/>
    <lineage>
        <taxon>Bacteria</taxon>
        <taxon>Bacillati</taxon>
        <taxon>Bacillota</taxon>
        <taxon>Clostridia</taxon>
        <taxon>Eubacteriales</taxon>
        <taxon>Clostridiales Family XVII. Incertae Sedis</taxon>
        <taxon>Thermaerobacter</taxon>
    </lineage>
</organism>
<dbReference type="Proteomes" id="UP001304683">
    <property type="component" value="Chromosome"/>
</dbReference>
<feature type="transmembrane region" description="Helical" evidence="1">
    <location>
        <begin position="44"/>
        <end position="65"/>
    </location>
</feature>
<feature type="transmembrane region" description="Helical" evidence="1">
    <location>
        <begin position="180"/>
        <end position="204"/>
    </location>
</feature>
<sequence length="306" mass="32606">MTPFFRLLWREVRQGLPTTAASVVAILAWYTFLASRVGRWNEGLVLAMTQMPLWWLPLGALWRTYQSFKNDLDTARAYLLLSLPVYGWQLAGAKLLAVWLEAVLYVGATFGGIAAMVQGVGVPGLPPDMSAAVAAQFARTLVDAVGILLAILVAFAMPAWLVLVQAAWGAGRTVRRGRHVLMGLAFLAGGWLLVRAAVAGAAVLDFLPPVPTFPYPDVYRAPGGVWTVETRWLAMHPGPWLAAVLATAVGFFGTARAVERALDAEGARWPAVAGVVIVTAAAAVDLYLNGVELFDALLQALAGGGT</sequence>